<organism evidence="1 2">
    <name type="scientific">Canavalia gladiata</name>
    <name type="common">Sword bean</name>
    <name type="synonym">Dolichos gladiatus</name>
    <dbReference type="NCBI Taxonomy" id="3824"/>
    <lineage>
        <taxon>Eukaryota</taxon>
        <taxon>Viridiplantae</taxon>
        <taxon>Streptophyta</taxon>
        <taxon>Embryophyta</taxon>
        <taxon>Tracheophyta</taxon>
        <taxon>Spermatophyta</taxon>
        <taxon>Magnoliopsida</taxon>
        <taxon>eudicotyledons</taxon>
        <taxon>Gunneridae</taxon>
        <taxon>Pentapetalae</taxon>
        <taxon>rosids</taxon>
        <taxon>fabids</taxon>
        <taxon>Fabales</taxon>
        <taxon>Fabaceae</taxon>
        <taxon>Papilionoideae</taxon>
        <taxon>50 kb inversion clade</taxon>
        <taxon>NPAAA clade</taxon>
        <taxon>indigoferoid/millettioid clade</taxon>
        <taxon>Phaseoleae</taxon>
        <taxon>Canavalia</taxon>
    </lineage>
</organism>
<proteinExistence type="predicted"/>
<dbReference type="Proteomes" id="UP001367508">
    <property type="component" value="Unassembled WGS sequence"/>
</dbReference>
<accession>A0AAN9QWQ7</accession>
<dbReference type="EMBL" id="JAYMYQ010000002">
    <property type="protein sequence ID" value="KAK7350314.1"/>
    <property type="molecule type" value="Genomic_DNA"/>
</dbReference>
<keyword evidence="2" id="KW-1185">Reference proteome</keyword>
<sequence>MRTTPPTAWLYQNVAYNLCVVISIAGVKRDWISNKPTGAMRFSAHPFQPPFSNVSRYNAHLPASSSAMSEHTTIVASPQFFTLCKPTTVKSFSWKTLSSLYQYFNVAKRVHSNWNLHIEVLLEGRILTEFEALSQQKGTVTWSLFYIVPSTREVKLGL</sequence>
<comment type="caution">
    <text evidence="1">The sequence shown here is derived from an EMBL/GenBank/DDBJ whole genome shotgun (WGS) entry which is preliminary data.</text>
</comment>
<dbReference type="AlphaFoldDB" id="A0AAN9QWQ7"/>
<name>A0AAN9QWQ7_CANGL</name>
<evidence type="ECO:0000313" key="1">
    <source>
        <dbReference type="EMBL" id="KAK7350314.1"/>
    </source>
</evidence>
<evidence type="ECO:0000313" key="2">
    <source>
        <dbReference type="Proteomes" id="UP001367508"/>
    </source>
</evidence>
<reference evidence="1 2" key="1">
    <citation type="submission" date="2024-01" db="EMBL/GenBank/DDBJ databases">
        <title>The genomes of 5 underutilized Papilionoideae crops provide insights into root nodulation and disease resistanc.</title>
        <authorList>
            <person name="Jiang F."/>
        </authorList>
    </citation>
    <scope>NUCLEOTIDE SEQUENCE [LARGE SCALE GENOMIC DNA]</scope>
    <source>
        <strain evidence="1">LVBAO_FW01</strain>
        <tissue evidence="1">Leaves</tissue>
    </source>
</reference>
<gene>
    <name evidence="1" type="ORF">VNO77_08785</name>
</gene>
<protein>
    <submittedName>
        <fullName evidence="1">Uncharacterized protein</fullName>
    </submittedName>
</protein>